<dbReference type="GeneID" id="9378512"/>
<protein>
    <submittedName>
        <fullName evidence="2">Uncharacterized protein</fullName>
    </submittedName>
</protein>
<organism evidence="2 3">
    <name type="scientific">Coprinopsis cinerea (strain Okayama-7 / 130 / ATCC MYA-4618 / FGSC 9003)</name>
    <name type="common">Inky cap fungus</name>
    <name type="synonym">Hormographiella aspergillata</name>
    <dbReference type="NCBI Taxonomy" id="240176"/>
    <lineage>
        <taxon>Eukaryota</taxon>
        <taxon>Fungi</taxon>
        <taxon>Dikarya</taxon>
        <taxon>Basidiomycota</taxon>
        <taxon>Agaricomycotina</taxon>
        <taxon>Agaricomycetes</taxon>
        <taxon>Agaricomycetidae</taxon>
        <taxon>Agaricales</taxon>
        <taxon>Agaricineae</taxon>
        <taxon>Psathyrellaceae</taxon>
        <taxon>Coprinopsis</taxon>
    </lineage>
</organism>
<name>D6RN03_COPC7</name>
<reference evidence="2 3" key="1">
    <citation type="journal article" date="2010" name="Proc. Natl. Acad. Sci. U.S.A.">
        <title>Insights into evolution of multicellular fungi from the assembled chromosomes of the mushroom Coprinopsis cinerea (Coprinus cinereus).</title>
        <authorList>
            <person name="Stajich J.E."/>
            <person name="Wilke S.K."/>
            <person name="Ahren D."/>
            <person name="Au C.H."/>
            <person name="Birren B.W."/>
            <person name="Borodovsky M."/>
            <person name="Burns C."/>
            <person name="Canback B."/>
            <person name="Casselton L.A."/>
            <person name="Cheng C.K."/>
            <person name="Deng J."/>
            <person name="Dietrich F.S."/>
            <person name="Fargo D.C."/>
            <person name="Farman M.L."/>
            <person name="Gathman A.C."/>
            <person name="Goldberg J."/>
            <person name="Guigo R."/>
            <person name="Hoegger P.J."/>
            <person name="Hooker J.B."/>
            <person name="Huggins A."/>
            <person name="James T.Y."/>
            <person name="Kamada T."/>
            <person name="Kilaru S."/>
            <person name="Kodira C."/>
            <person name="Kues U."/>
            <person name="Kupfer D."/>
            <person name="Kwan H.S."/>
            <person name="Lomsadze A."/>
            <person name="Li W."/>
            <person name="Lilly W.W."/>
            <person name="Ma L.J."/>
            <person name="Mackey A.J."/>
            <person name="Manning G."/>
            <person name="Martin F."/>
            <person name="Muraguchi H."/>
            <person name="Natvig D.O."/>
            <person name="Palmerini H."/>
            <person name="Ramesh M.A."/>
            <person name="Rehmeyer C.J."/>
            <person name="Roe B.A."/>
            <person name="Shenoy N."/>
            <person name="Stanke M."/>
            <person name="Ter-Hovhannisyan V."/>
            <person name="Tunlid A."/>
            <person name="Velagapudi R."/>
            <person name="Vision T.J."/>
            <person name="Zeng Q."/>
            <person name="Zolan M.E."/>
            <person name="Pukkila P.J."/>
        </authorList>
    </citation>
    <scope>NUCLEOTIDE SEQUENCE [LARGE SCALE GENOMIC DNA]</scope>
    <source>
        <strain evidence="3">Okayama-7 / 130 / ATCC MYA-4618 / FGSC 9003</strain>
    </source>
</reference>
<evidence type="ECO:0000256" key="1">
    <source>
        <dbReference type="SAM" id="MobiDB-lite"/>
    </source>
</evidence>
<dbReference type="EMBL" id="AACS02000005">
    <property type="protein sequence ID" value="EFI27791.1"/>
    <property type="molecule type" value="Genomic_DNA"/>
</dbReference>
<dbReference type="VEuPathDB" id="FungiDB:CC1G_14714"/>
<gene>
    <name evidence="2" type="ORF">CC1G_14714</name>
</gene>
<dbReference type="InParanoid" id="D6RN03"/>
<dbReference type="HOGENOM" id="CLU_1865017_0_0_1"/>
<feature type="compositionally biased region" description="Polar residues" evidence="1">
    <location>
        <begin position="59"/>
        <end position="81"/>
    </location>
</feature>
<dbReference type="RefSeq" id="XP_002911285.1">
    <property type="nucleotide sequence ID" value="XM_002911239.1"/>
</dbReference>
<feature type="region of interest" description="Disordered" evidence="1">
    <location>
        <begin position="1"/>
        <end position="35"/>
    </location>
</feature>
<evidence type="ECO:0000313" key="3">
    <source>
        <dbReference type="Proteomes" id="UP000001861"/>
    </source>
</evidence>
<keyword evidence="3" id="KW-1185">Reference proteome</keyword>
<dbReference type="KEGG" id="cci:CC1G_14714"/>
<sequence>MQESTHSDPRSSLNWGEDGKNDGRGPRYSTMHSRTHLCYDSRRTRSCIGRRRRQRIATAANTPTTPKMSNAPTLLESSLGTRHTGGRNEEADGTGKAPDVSPWMECHCTISLPRRQRSQRRLLVCECGYSTTVVHGE</sequence>
<proteinExistence type="predicted"/>
<dbReference type="AlphaFoldDB" id="D6RN03"/>
<comment type="caution">
    <text evidence="2">The sequence shown here is derived from an EMBL/GenBank/DDBJ whole genome shotgun (WGS) entry which is preliminary data.</text>
</comment>
<feature type="region of interest" description="Disordered" evidence="1">
    <location>
        <begin position="49"/>
        <end position="98"/>
    </location>
</feature>
<dbReference type="Proteomes" id="UP000001861">
    <property type="component" value="Unassembled WGS sequence"/>
</dbReference>
<evidence type="ECO:0000313" key="2">
    <source>
        <dbReference type="EMBL" id="EFI27791.1"/>
    </source>
</evidence>
<accession>D6RN03</accession>